<name>A0A8T0FKG5_ARGBR</name>
<reference evidence="1" key="1">
    <citation type="journal article" date="2020" name="bioRxiv">
        <title>Chromosome-level reference genome of the European wasp spider Argiope bruennichi: a resource for studies on range expansion and evolutionary adaptation.</title>
        <authorList>
            <person name="Sheffer M.M."/>
            <person name="Hoppe A."/>
            <person name="Krehenwinkel H."/>
            <person name="Uhl G."/>
            <person name="Kuss A.W."/>
            <person name="Jensen L."/>
            <person name="Jensen C."/>
            <person name="Gillespie R.G."/>
            <person name="Hoff K.J."/>
            <person name="Prost S."/>
        </authorList>
    </citation>
    <scope>NUCLEOTIDE SEQUENCE</scope>
</reference>
<proteinExistence type="predicted"/>
<dbReference type="InterPro" id="IPR052709">
    <property type="entry name" value="Transposase-MT_Hybrid"/>
</dbReference>
<dbReference type="PANTHER" id="PTHR46060:SF1">
    <property type="entry name" value="MARINER MOS1 TRANSPOSASE-LIKE PROTEIN"/>
    <property type="match status" value="1"/>
</dbReference>
<dbReference type="Proteomes" id="UP000807504">
    <property type="component" value="Unassembled WGS sequence"/>
</dbReference>
<dbReference type="GO" id="GO:0003676">
    <property type="term" value="F:nucleic acid binding"/>
    <property type="evidence" value="ECO:0007669"/>
    <property type="project" value="InterPro"/>
</dbReference>
<keyword evidence="2" id="KW-1185">Reference proteome</keyword>
<accession>A0A8T0FKG5</accession>
<evidence type="ECO:0000313" key="1">
    <source>
        <dbReference type="EMBL" id="KAF8791714.1"/>
    </source>
</evidence>
<dbReference type="Gene3D" id="3.30.420.10">
    <property type="entry name" value="Ribonuclease H-like superfamily/Ribonuclease H"/>
    <property type="match status" value="1"/>
</dbReference>
<sequence>MRSDRRVRLRMLAMKVVVSVETVCTIFHDRLRYLKVCLQWVLKQLTDQHKELRMGLAALQHLFRYHEDPNFLERIVTGYESWCPHY</sequence>
<comment type="caution">
    <text evidence="1">The sequence shown here is derived from an EMBL/GenBank/DDBJ whole genome shotgun (WGS) entry which is preliminary data.</text>
</comment>
<dbReference type="PANTHER" id="PTHR46060">
    <property type="entry name" value="MARINER MOS1 TRANSPOSASE-LIKE PROTEIN"/>
    <property type="match status" value="1"/>
</dbReference>
<dbReference type="InterPro" id="IPR036397">
    <property type="entry name" value="RNaseH_sf"/>
</dbReference>
<organism evidence="1 2">
    <name type="scientific">Argiope bruennichi</name>
    <name type="common">Wasp spider</name>
    <name type="synonym">Aranea bruennichi</name>
    <dbReference type="NCBI Taxonomy" id="94029"/>
    <lineage>
        <taxon>Eukaryota</taxon>
        <taxon>Metazoa</taxon>
        <taxon>Ecdysozoa</taxon>
        <taxon>Arthropoda</taxon>
        <taxon>Chelicerata</taxon>
        <taxon>Arachnida</taxon>
        <taxon>Araneae</taxon>
        <taxon>Araneomorphae</taxon>
        <taxon>Entelegynae</taxon>
        <taxon>Araneoidea</taxon>
        <taxon>Araneidae</taxon>
        <taxon>Argiope</taxon>
    </lineage>
</organism>
<dbReference type="EMBL" id="JABXBU010000003">
    <property type="protein sequence ID" value="KAF8791714.1"/>
    <property type="molecule type" value="Genomic_DNA"/>
</dbReference>
<dbReference type="AlphaFoldDB" id="A0A8T0FKG5"/>
<reference evidence="1" key="2">
    <citation type="submission" date="2020-06" db="EMBL/GenBank/DDBJ databases">
        <authorList>
            <person name="Sheffer M."/>
        </authorList>
    </citation>
    <scope>NUCLEOTIDE SEQUENCE</scope>
</reference>
<gene>
    <name evidence="1" type="ORF">HNY73_003406</name>
</gene>
<protein>
    <submittedName>
        <fullName evidence="1">Uncharacterized protein</fullName>
    </submittedName>
</protein>
<evidence type="ECO:0000313" key="2">
    <source>
        <dbReference type="Proteomes" id="UP000807504"/>
    </source>
</evidence>